<organism evidence="2 3">
    <name type="scientific">Candidatus Harrisonbacteria bacterium RIFCSPLOWO2_01_FULL_44_18</name>
    <dbReference type="NCBI Taxonomy" id="1798407"/>
    <lineage>
        <taxon>Bacteria</taxon>
        <taxon>Candidatus Harrisoniibacteriota</taxon>
    </lineage>
</organism>
<comment type="caution">
    <text evidence="2">The sequence shown here is derived from an EMBL/GenBank/DDBJ whole genome shotgun (WGS) entry which is preliminary data.</text>
</comment>
<evidence type="ECO:0000313" key="2">
    <source>
        <dbReference type="EMBL" id="OGY66304.1"/>
    </source>
</evidence>
<keyword evidence="1" id="KW-0472">Membrane</keyword>
<feature type="transmembrane region" description="Helical" evidence="1">
    <location>
        <begin position="120"/>
        <end position="150"/>
    </location>
</feature>
<gene>
    <name evidence="2" type="ORF">A3A16_00125</name>
</gene>
<dbReference type="STRING" id="1798407.A3A16_00125"/>
<keyword evidence="1" id="KW-1133">Transmembrane helix</keyword>
<keyword evidence="1" id="KW-0812">Transmembrane</keyword>
<sequence>MRLILGFSLAILAILFGAQLIRRPLKFSLIRLSSLLSPIVIAAILVYWSASQYFLWLNSDSPARFLLPPHQDIGYFFYYVFFRFWATYLISLIIAILFFIAAKFLNKKYQERFFYEEEPYLLAASIFLVGHPGWIFYLLFLLIAALILSLVIGHRLSRRVSLYYLWIPVAILSIIVSRWLSALPIVKYLSI</sequence>
<feature type="transmembrane region" description="Helical" evidence="1">
    <location>
        <begin position="36"/>
        <end position="56"/>
    </location>
</feature>
<proteinExistence type="predicted"/>
<feature type="transmembrane region" description="Helical" evidence="1">
    <location>
        <begin position="162"/>
        <end position="180"/>
    </location>
</feature>
<dbReference type="EMBL" id="MHJJ01000002">
    <property type="protein sequence ID" value="OGY66304.1"/>
    <property type="molecule type" value="Genomic_DNA"/>
</dbReference>
<evidence type="ECO:0000313" key="3">
    <source>
        <dbReference type="Proteomes" id="UP000177942"/>
    </source>
</evidence>
<evidence type="ECO:0000256" key="1">
    <source>
        <dbReference type="SAM" id="Phobius"/>
    </source>
</evidence>
<dbReference type="AlphaFoldDB" id="A0A1G1ZNY1"/>
<dbReference type="Proteomes" id="UP000177942">
    <property type="component" value="Unassembled WGS sequence"/>
</dbReference>
<accession>A0A1G1ZNY1</accession>
<protein>
    <submittedName>
        <fullName evidence="2">Uncharacterized protein</fullName>
    </submittedName>
</protein>
<feature type="transmembrane region" description="Helical" evidence="1">
    <location>
        <begin position="76"/>
        <end position="100"/>
    </location>
</feature>
<reference evidence="2 3" key="1">
    <citation type="journal article" date="2016" name="Nat. Commun.">
        <title>Thousands of microbial genomes shed light on interconnected biogeochemical processes in an aquifer system.</title>
        <authorList>
            <person name="Anantharaman K."/>
            <person name="Brown C.T."/>
            <person name="Hug L.A."/>
            <person name="Sharon I."/>
            <person name="Castelle C.J."/>
            <person name="Probst A.J."/>
            <person name="Thomas B.C."/>
            <person name="Singh A."/>
            <person name="Wilkins M.J."/>
            <person name="Karaoz U."/>
            <person name="Brodie E.L."/>
            <person name="Williams K.H."/>
            <person name="Hubbard S.S."/>
            <person name="Banfield J.F."/>
        </authorList>
    </citation>
    <scope>NUCLEOTIDE SEQUENCE [LARGE SCALE GENOMIC DNA]</scope>
</reference>
<name>A0A1G1ZNY1_9BACT</name>